<dbReference type="Proteomes" id="UP001432027">
    <property type="component" value="Unassembled WGS sequence"/>
</dbReference>
<reference evidence="3" key="1">
    <citation type="submission" date="2023-10" db="EMBL/GenBank/DDBJ databases">
        <title>Genome assembly of Pristionchus species.</title>
        <authorList>
            <person name="Yoshida K."/>
            <person name="Sommer R.J."/>
        </authorList>
    </citation>
    <scope>NUCLEOTIDE SEQUENCE</scope>
    <source>
        <strain evidence="3">RS0144</strain>
    </source>
</reference>
<accession>A0AAV5TGY1</accession>
<dbReference type="AlphaFoldDB" id="A0AAV5TGY1"/>
<organism evidence="3 4">
    <name type="scientific">Pristionchus entomophagus</name>
    <dbReference type="NCBI Taxonomy" id="358040"/>
    <lineage>
        <taxon>Eukaryota</taxon>
        <taxon>Metazoa</taxon>
        <taxon>Ecdysozoa</taxon>
        <taxon>Nematoda</taxon>
        <taxon>Chromadorea</taxon>
        <taxon>Rhabditida</taxon>
        <taxon>Rhabditina</taxon>
        <taxon>Diplogasteromorpha</taxon>
        <taxon>Diplogasteroidea</taxon>
        <taxon>Neodiplogasteridae</taxon>
        <taxon>Pristionchus</taxon>
    </lineage>
</organism>
<dbReference type="EMBL" id="BTSX01000004">
    <property type="protein sequence ID" value="GMS93141.1"/>
    <property type="molecule type" value="Genomic_DNA"/>
</dbReference>
<keyword evidence="4" id="KW-1185">Reference proteome</keyword>
<dbReference type="Gene3D" id="2.10.60.10">
    <property type="entry name" value="CD59"/>
    <property type="match status" value="1"/>
</dbReference>
<comment type="caution">
    <text evidence="3">The sequence shown here is derived from an EMBL/GenBank/DDBJ whole genome shotgun (WGS) entry which is preliminary data.</text>
</comment>
<feature type="domain" description="UPAR/Ly6" evidence="2">
    <location>
        <begin position="17"/>
        <end position="91"/>
    </location>
</feature>
<proteinExistence type="predicted"/>
<dbReference type="SUPFAM" id="SSF57302">
    <property type="entry name" value="Snake toxin-like"/>
    <property type="match status" value="1"/>
</dbReference>
<dbReference type="InterPro" id="IPR016054">
    <property type="entry name" value="LY6_UPA_recep-like"/>
</dbReference>
<dbReference type="PANTHER" id="PTHR34721:SF3">
    <property type="entry name" value="ACTIVIN_RECP DOMAIN-CONTAINING PROTEIN-RELATED"/>
    <property type="match status" value="1"/>
</dbReference>
<feature type="signal peptide" evidence="1">
    <location>
        <begin position="1"/>
        <end position="16"/>
    </location>
</feature>
<dbReference type="PANTHER" id="PTHR34721">
    <property type="entry name" value="PROTEIN CBG09734"/>
    <property type="match status" value="1"/>
</dbReference>
<gene>
    <name evidence="3" type="ORF">PENTCL1PPCAC_15316</name>
</gene>
<evidence type="ECO:0000313" key="3">
    <source>
        <dbReference type="EMBL" id="GMS93141.1"/>
    </source>
</evidence>
<feature type="chain" id="PRO_5043820401" description="UPAR/Ly6 domain-containing protein" evidence="1">
    <location>
        <begin position="17"/>
        <end position="111"/>
    </location>
</feature>
<evidence type="ECO:0000256" key="1">
    <source>
        <dbReference type="SAM" id="SignalP"/>
    </source>
</evidence>
<name>A0AAV5TGY1_9BILA</name>
<protein>
    <recommendedName>
        <fullName evidence="2">UPAR/Ly6 domain-containing protein</fullName>
    </recommendedName>
</protein>
<evidence type="ECO:0000313" key="4">
    <source>
        <dbReference type="Proteomes" id="UP001432027"/>
    </source>
</evidence>
<dbReference type="InterPro" id="IPR045860">
    <property type="entry name" value="Snake_toxin-like_sf"/>
</dbReference>
<sequence length="111" mass="11620">MRFVVFIVLAIPYSIALQCISSGTENGTGGEQQKTCADSAKFCYTLDQSLNGTQIQQKGCSDNSTCSDVGTFDRPDLNGTVTCCTTELCNPAAPVSLLITVLAAAAAACWI</sequence>
<dbReference type="Pfam" id="PF00021">
    <property type="entry name" value="UPAR_LY6"/>
    <property type="match status" value="1"/>
</dbReference>
<evidence type="ECO:0000259" key="2">
    <source>
        <dbReference type="Pfam" id="PF00021"/>
    </source>
</evidence>
<keyword evidence="1" id="KW-0732">Signal</keyword>